<keyword evidence="4 7" id="KW-0547">Nucleotide-binding</keyword>
<dbReference type="STRING" id="515897.SAMN05421849_1821"/>
<dbReference type="InterPro" id="IPR014729">
    <property type="entry name" value="Rossmann-like_a/b/a_fold"/>
</dbReference>
<dbReference type="Gene3D" id="3.40.50.620">
    <property type="entry name" value="HUPs"/>
    <property type="match status" value="1"/>
</dbReference>
<dbReference type="InterPro" id="IPR003694">
    <property type="entry name" value="NAD_synthase"/>
</dbReference>
<evidence type="ECO:0000259" key="10">
    <source>
        <dbReference type="PROSITE" id="PS50263"/>
    </source>
</evidence>
<comment type="similarity">
    <text evidence="2 7 8">In the C-terminal section; belongs to the NAD synthetase family.</text>
</comment>
<evidence type="ECO:0000313" key="11">
    <source>
        <dbReference type="EMBL" id="SIT82999.1"/>
    </source>
</evidence>
<evidence type="ECO:0000256" key="8">
    <source>
        <dbReference type="PIRNR" id="PIRNR006630"/>
    </source>
</evidence>
<comment type="caution">
    <text evidence="7">Lacks conserved residue(s) required for the propagation of feature annotation.</text>
</comment>
<dbReference type="InterPro" id="IPR022310">
    <property type="entry name" value="NAD/GMP_synthase"/>
</dbReference>
<feature type="binding site" evidence="7">
    <location>
        <position position="401"/>
    </location>
    <ligand>
        <name>deamido-NAD(+)</name>
        <dbReference type="ChEBI" id="CHEBI:58437"/>
        <note>ligand shared between two neighboring subunits</note>
    </ligand>
</feature>
<protein>
    <recommendedName>
        <fullName evidence="7 8">Glutamine-dependent NAD(+) synthetase</fullName>
        <ecNumber evidence="7 8">6.3.5.1</ecNumber>
    </recommendedName>
    <alternativeName>
        <fullName evidence="7 8">NAD(+) synthase [glutamine-hydrolyzing]</fullName>
    </alternativeName>
</protein>
<keyword evidence="5 7" id="KW-0067">ATP-binding</keyword>
<comment type="catalytic activity">
    <reaction evidence="7 8">
        <text>deamido-NAD(+) + L-glutamine + ATP + H2O = L-glutamate + AMP + diphosphate + NAD(+) + H(+)</text>
        <dbReference type="Rhea" id="RHEA:24384"/>
        <dbReference type="ChEBI" id="CHEBI:15377"/>
        <dbReference type="ChEBI" id="CHEBI:15378"/>
        <dbReference type="ChEBI" id="CHEBI:29985"/>
        <dbReference type="ChEBI" id="CHEBI:30616"/>
        <dbReference type="ChEBI" id="CHEBI:33019"/>
        <dbReference type="ChEBI" id="CHEBI:57540"/>
        <dbReference type="ChEBI" id="CHEBI:58359"/>
        <dbReference type="ChEBI" id="CHEBI:58437"/>
        <dbReference type="ChEBI" id="CHEBI:456215"/>
        <dbReference type="EC" id="6.3.5.1"/>
    </reaction>
</comment>
<dbReference type="HAMAP" id="MF_02090">
    <property type="entry name" value="NadE_glutamine_dep"/>
    <property type="match status" value="1"/>
</dbReference>
<dbReference type="RefSeq" id="WP_076649554.1">
    <property type="nucleotide sequence ID" value="NZ_FTPS01000001.1"/>
</dbReference>
<evidence type="ECO:0000256" key="1">
    <source>
        <dbReference type="ARBA" id="ARBA00005188"/>
    </source>
</evidence>
<dbReference type="AlphaFoldDB" id="A0A1R3WXU0"/>
<organism evidence="11 12">
    <name type="scientific">Pontibaca methylaminivorans</name>
    <dbReference type="NCBI Taxonomy" id="515897"/>
    <lineage>
        <taxon>Bacteria</taxon>
        <taxon>Pseudomonadati</taxon>
        <taxon>Pseudomonadota</taxon>
        <taxon>Alphaproteobacteria</taxon>
        <taxon>Rhodobacterales</taxon>
        <taxon>Roseobacteraceae</taxon>
        <taxon>Pontibaca</taxon>
    </lineage>
</organism>
<accession>A0A1R3WXU0</accession>
<dbReference type="GO" id="GO:0005737">
    <property type="term" value="C:cytoplasm"/>
    <property type="evidence" value="ECO:0007669"/>
    <property type="project" value="InterPro"/>
</dbReference>
<evidence type="ECO:0000256" key="6">
    <source>
        <dbReference type="ARBA" id="ARBA00023027"/>
    </source>
</evidence>
<feature type="active site" description="Proton acceptor; for glutaminase activity" evidence="7">
    <location>
        <position position="45"/>
    </location>
</feature>
<keyword evidence="6 7" id="KW-0520">NAD</keyword>
<dbReference type="OrthoDB" id="9760188at2"/>
<dbReference type="NCBIfam" id="TIGR00552">
    <property type="entry name" value="nadE"/>
    <property type="match status" value="1"/>
</dbReference>
<evidence type="ECO:0000256" key="9">
    <source>
        <dbReference type="RuleBase" id="RU003811"/>
    </source>
</evidence>
<dbReference type="GO" id="GO:0003952">
    <property type="term" value="F:NAD+ synthase (glutamine-hydrolyzing) activity"/>
    <property type="evidence" value="ECO:0007669"/>
    <property type="project" value="UniProtKB-UniRule"/>
</dbReference>
<feature type="binding site" evidence="7">
    <location>
        <position position="520"/>
    </location>
    <ligand>
        <name>deamido-NAD(+)</name>
        <dbReference type="ChEBI" id="CHEBI:58437"/>
        <note>ligand shared between two neighboring subunits</note>
    </ligand>
</feature>
<name>A0A1R3WXU0_9RHOB</name>
<dbReference type="UniPathway" id="UPA00253">
    <property type="reaction ID" value="UER00334"/>
</dbReference>
<reference evidence="11 12" key="1">
    <citation type="submission" date="2017-01" db="EMBL/GenBank/DDBJ databases">
        <authorList>
            <person name="Mah S.A."/>
            <person name="Swanson W.J."/>
            <person name="Moy G.W."/>
            <person name="Vacquier V.D."/>
        </authorList>
    </citation>
    <scope>NUCLEOTIDE SEQUENCE [LARGE SCALE GENOMIC DNA]</scope>
    <source>
        <strain evidence="11 12">DSM 21219</strain>
    </source>
</reference>
<feature type="binding site" evidence="7">
    <location>
        <position position="181"/>
    </location>
    <ligand>
        <name>L-glutamine</name>
        <dbReference type="ChEBI" id="CHEBI:58359"/>
    </ligand>
</feature>
<dbReference type="PANTHER" id="PTHR23090">
    <property type="entry name" value="NH 3 /GLUTAMINE-DEPENDENT NAD + SYNTHETASE"/>
    <property type="match status" value="1"/>
</dbReference>
<dbReference type="Pfam" id="PF02540">
    <property type="entry name" value="NAD_synthase"/>
    <property type="match status" value="1"/>
</dbReference>
<comment type="pathway">
    <text evidence="1 7 8">Cofactor biosynthesis; NAD(+) biosynthesis; NAD(+) from deamido-NAD(+) (L-Gln route): step 1/1.</text>
</comment>
<dbReference type="CDD" id="cd00553">
    <property type="entry name" value="NAD_synthase"/>
    <property type="match status" value="1"/>
</dbReference>
<comment type="similarity">
    <text evidence="9">Belongs to the NAD synthetase family.</text>
</comment>
<feature type="domain" description="CN hydrolase" evidence="10">
    <location>
        <begin position="5"/>
        <end position="244"/>
    </location>
</feature>
<feature type="active site" description="For glutaminase activity" evidence="7">
    <location>
        <position position="113"/>
    </location>
</feature>
<evidence type="ECO:0000256" key="7">
    <source>
        <dbReference type="HAMAP-Rule" id="MF_02090"/>
    </source>
</evidence>
<dbReference type="InterPro" id="IPR003010">
    <property type="entry name" value="C-N_Hydrolase"/>
</dbReference>
<evidence type="ECO:0000313" key="12">
    <source>
        <dbReference type="Proteomes" id="UP000192455"/>
    </source>
</evidence>
<feature type="binding site" evidence="7">
    <location>
        <position position="396"/>
    </location>
    <ligand>
        <name>ATP</name>
        <dbReference type="ChEBI" id="CHEBI:30616"/>
    </ligand>
</feature>
<dbReference type="EC" id="6.3.5.1" evidence="7 8"/>
<dbReference type="Gene3D" id="3.60.110.10">
    <property type="entry name" value="Carbon-nitrogen hydrolase"/>
    <property type="match status" value="1"/>
</dbReference>
<keyword evidence="3 7" id="KW-0436">Ligase</keyword>
<dbReference type="PROSITE" id="PS50263">
    <property type="entry name" value="CN_HYDROLASE"/>
    <property type="match status" value="1"/>
</dbReference>
<dbReference type="Pfam" id="PF00795">
    <property type="entry name" value="CN_hydrolase"/>
    <property type="match status" value="1"/>
</dbReference>
<dbReference type="SUPFAM" id="SSF56317">
    <property type="entry name" value="Carbon-nitrogen hydrolase"/>
    <property type="match status" value="1"/>
</dbReference>
<dbReference type="GO" id="GO:0005524">
    <property type="term" value="F:ATP binding"/>
    <property type="evidence" value="ECO:0007669"/>
    <property type="project" value="UniProtKB-UniRule"/>
</dbReference>
<dbReference type="PANTHER" id="PTHR23090:SF9">
    <property type="entry name" value="GLUTAMINE-DEPENDENT NAD(+) SYNTHETASE"/>
    <property type="match status" value="1"/>
</dbReference>
<dbReference type="PIRSF" id="PIRSF006630">
    <property type="entry name" value="NADS_GAT"/>
    <property type="match status" value="1"/>
</dbReference>
<evidence type="ECO:0000256" key="2">
    <source>
        <dbReference type="ARBA" id="ARBA00007145"/>
    </source>
</evidence>
<evidence type="ECO:0000256" key="4">
    <source>
        <dbReference type="ARBA" id="ARBA00022741"/>
    </source>
</evidence>
<keyword evidence="12" id="KW-1185">Reference proteome</keyword>
<dbReference type="GO" id="GO:0009435">
    <property type="term" value="P:NAD+ biosynthetic process"/>
    <property type="evidence" value="ECO:0007669"/>
    <property type="project" value="UniProtKB-UniRule"/>
</dbReference>
<evidence type="ECO:0000256" key="3">
    <source>
        <dbReference type="ARBA" id="ARBA00022598"/>
    </source>
</evidence>
<dbReference type="SUPFAM" id="SSF52402">
    <property type="entry name" value="Adenine nucleotide alpha hydrolases-like"/>
    <property type="match status" value="1"/>
</dbReference>
<dbReference type="CDD" id="cd07570">
    <property type="entry name" value="GAT_Gln-NAD-synth"/>
    <property type="match status" value="1"/>
</dbReference>
<proteinExistence type="inferred from homology"/>
<dbReference type="EMBL" id="FTPS01000001">
    <property type="protein sequence ID" value="SIT82999.1"/>
    <property type="molecule type" value="Genomic_DNA"/>
</dbReference>
<feature type="binding site" evidence="7">
    <location>
        <begin position="289"/>
        <end position="296"/>
    </location>
    <ligand>
        <name>ATP</name>
        <dbReference type="ChEBI" id="CHEBI:30616"/>
    </ligand>
</feature>
<dbReference type="GO" id="GO:0008795">
    <property type="term" value="F:NAD+ synthase activity"/>
    <property type="evidence" value="ECO:0007669"/>
    <property type="project" value="UniProtKB-UniRule"/>
</dbReference>
<sequence length="551" mass="58360">MSERFRLTLAQLNPTVGDLAGNAQAARLAWQAARAEGADLLVLPEMFIAGGGARDLAARPAFSAQAGRVLAALAAECVEGPAILVGGPWSGEGAVFNGCFLLSGGGIRHVVGKRHLQGAGGHDESPSFAPAPVSGPLAVGPLRIGCLIGADATDGEAAETLLETGAGILIVPDCATYGEDRELRLNRMVARVVETGLPLIWLNMTGGQDNLVFEGGSFGLNPGGALALRMPLFDDALVHVDLEHEGDGWRIAQGERHRFPDPLEQDYRAMVTGLRDYMGKSGLARALIGLSGGLDSALVATIAVDALGAENLRCVMLPSEYTAQGSLEDAAAVAAALGCRSDLMPITAAQGAVTQTLAPLFAGRAPDLTEENIQARLRGLLLMAIANKFGEMLLTTGNKSELAVGYCTIYGDMAGGYDPICDLYKTRAFDICRWRNENHRPWMRGPAGIVIPERVISKPPSAELRPDQKDSDSLPDYRLLDPMLEILVGQEGSVADCVAAGFDQTTAERVARLVAMSEWKRYQAAPGPRLSARPFAGGRAYPLVNRWREAE</sequence>
<dbReference type="Proteomes" id="UP000192455">
    <property type="component" value="Unassembled WGS sequence"/>
</dbReference>
<dbReference type="GO" id="GO:0004359">
    <property type="term" value="F:glutaminase activity"/>
    <property type="evidence" value="ECO:0007669"/>
    <property type="project" value="InterPro"/>
</dbReference>
<feature type="binding site" evidence="7">
    <location>
        <position position="372"/>
    </location>
    <ligand>
        <name>deamido-NAD(+)</name>
        <dbReference type="ChEBI" id="CHEBI:58437"/>
        <note>ligand shared between two neighboring subunits</note>
    </ligand>
</feature>
<dbReference type="FunFam" id="3.40.50.620:FF:000106">
    <property type="entry name" value="Glutamine-dependent NAD(+) synthetase"/>
    <property type="match status" value="1"/>
</dbReference>
<comment type="function">
    <text evidence="7">Catalyzes the ATP-dependent amidation of deamido-NAD to form NAD. Uses L-glutamine as a nitrogen source.</text>
</comment>
<dbReference type="InterPro" id="IPR036526">
    <property type="entry name" value="C-N_Hydrolase_sf"/>
</dbReference>
<dbReference type="InterPro" id="IPR014445">
    <property type="entry name" value="Gln-dep_NAD_synthase"/>
</dbReference>
<evidence type="ECO:0000256" key="5">
    <source>
        <dbReference type="ARBA" id="ARBA00022840"/>
    </source>
</evidence>
<dbReference type="NCBIfam" id="NF010588">
    <property type="entry name" value="PRK13981.1"/>
    <property type="match status" value="1"/>
</dbReference>
<gene>
    <name evidence="7" type="primary">nadE</name>
    <name evidence="11" type="ORF">SAMN05421849_1821</name>
</gene>